<dbReference type="Proteomes" id="UP000774570">
    <property type="component" value="Unassembled WGS sequence"/>
</dbReference>
<comment type="caution">
    <text evidence="1">The sequence shown here is derived from an EMBL/GenBank/DDBJ whole genome shotgun (WGS) entry which is preliminary data.</text>
</comment>
<dbReference type="EMBL" id="JAIBOA010000016">
    <property type="protein sequence ID" value="MBW8485549.1"/>
    <property type="molecule type" value="Genomic_DNA"/>
</dbReference>
<protein>
    <submittedName>
        <fullName evidence="1">Uncharacterized protein</fullName>
    </submittedName>
</protein>
<evidence type="ECO:0000313" key="2">
    <source>
        <dbReference type="Proteomes" id="UP000774570"/>
    </source>
</evidence>
<sequence>MDRSHSQATFVNERFGPSPARIALIDRAGLERWASGDEGVAEMVGLASRVRGRRYRLRRRDAA</sequence>
<name>A0ABS7FYM4_9ACTN</name>
<reference evidence="1 2" key="1">
    <citation type="submission" date="2021-07" db="EMBL/GenBank/DDBJ databases">
        <title>Actinomadura sp. PM05-2 isolated from lichen.</title>
        <authorList>
            <person name="Somphong A."/>
            <person name="Phongsopitanun W."/>
            <person name="Tanasupawat S."/>
            <person name="Peongsungnone V."/>
        </authorList>
    </citation>
    <scope>NUCLEOTIDE SEQUENCE [LARGE SCALE GENOMIC DNA]</scope>
    <source>
        <strain evidence="1 2">PM05-2</strain>
    </source>
</reference>
<proteinExistence type="predicted"/>
<dbReference type="RefSeq" id="WP_220168780.1">
    <property type="nucleotide sequence ID" value="NZ_JAIBOA010000016.1"/>
</dbReference>
<evidence type="ECO:0000313" key="1">
    <source>
        <dbReference type="EMBL" id="MBW8485549.1"/>
    </source>
</evidence>
<gene>
    <name evidence="1" type="ORF">K1Y72_24425</name>
</gene>
<keyword evidence="2" id="KW-1185">Reference proteome</keyword>
<accession>A0ABS7FYM4</accession>
<organism evidence="1 2">
    <name type="scientific">Actinomadura parmotrematis</name>
    <dbReference type="NCBI Taxonomy" id="2864039"/>
    <lineage>
        <taxon>Bacteria</taxon>
        <taxon>Bacillati</taxon>
        <taxon>Actinomycetota</taxon>
        <taxon>Actinomycetes</taxon>
        <taxon>Streptosporangiales</taxon>
        <taxon>Thermomonosporaceae</taxon>
        <taxon>Actinomadura</taxon>
    </lineage>
</organism>